<dbReference type="GO" id="GO:0016787">
    <property type="term" value="F:hydrolase activity"/>
    <property type="evidence" value="ECO:0007669"/>
    <property type="project" value="UniProtKB-KW"/>
</dbReference>
<dbReference type="GO" id="GO:0005886">
    <property type="term" value="C:plasma membrane"/>
    <property type="evidence" value="ECO:0007669"/>
    <property type="project" value="UniProtKB-SubCell"/>
</dbReference>
<dbReference type="KEGG" id="llu:AKJ09_11276"/>
<dbReference type="PANTHER" id="PTHR30443">
    <property type="entry name" value="INNER MEMBRANE PROTEIN"/>
    <property type="match status" value="1"/>
</dbReference>
<dbReference type="EMBL" id="CP012333">
    <property type="protein sequence ID" value="AKV04613.1"/>
    <property type="molecule type" value="Genomic_DNA"/>
</dbReference>
<dbReference type="STRING" id="1391654.AKJ09_11276"/>
<dbReference type="InterPro" id="IPR017850">
    <property type="entry name" value="Alkaline_phosphatase_core_sf"/>
</dbReference>
<accession>A0A0K1QFW2</accession>
<evidence type="ECO:0000313" key="4">
    <source>
        <dbReference type="Proteomes" id="UP000064967"/>
    </source>
</evidence>
<organism evidence="3 4">
    <name type="scientific">Labilithrix luteola</name>
    <dbReference type="NCBI Taxonomy" id="1391654"/>
    <lineage>
        <taxon>Bacteria</taxon>
        <taxon>Pseudomonadati</taxon>
        <taxon>Myxococcota</taxon>
        <taxon>Polyangia</taxon>
        <taxon>Polyangiales</taxon>
        <taxon>Labilitrichaceae</taxon>
        <taxon>Labilithrix</taxon>
    </lineage>
</organism>
<feature type="transmembrane region" description="Helical" evidence="1">
    <location>
        <begin position="70"/>
        <end position="90"/>
    </location>
</feature>
<dbReference type="Pfam" id="PF00884">
    <property type="entry name" value="Sulfatase"/>
    <property type="match status" value="1"/>
</dbReference>
<dbReference type="InterPro" id="IPR040423">
    <property type="entry name" value="PEA_transferase"/>
</dbReference>
<dbReference type="SUPFAM" id="SSF53649">
    <property type="entry name" value="Alkaline phosphatase-like"/>
    <property type="match status" value="1"/>
</dbReference>
<evidence type="ECO:0000256" key="1">
    <source>
        <dbReference type="SAM" id="Phobius"/>
    </source>
</evidence>
<name>A0A0K1QFW2_9BACT</name>
<feature type="domain" description="Sulfatase N-terminal" evidence="2">
    <location>
        <begin position="220"/>
        <end position="514"/>
    </location>
</feature>
<keyword evidence="1" id="KW-0812">Transmembrane</keyword>
<reference evidence="3 4" key="1">
    <citation type="submission" date="2015-08" db="EMBL/GenBank/DDBJ databases">
        <authorList>
            <person name="Babu N.S."/>
            <person name="Beckwith C.J."/>
            <person name="Beseler K.G."/>
            <person name="Brison A."/>
            <person name="Carone J.V."/>
            <person name="Caskin T.P."/>
            <person name="Diamond M."/>
            <person name="Durham M.E."/>
            <person name="Foxe J.M."/>
            <person name="Go M."/>
            <person name="Henderson B.A."/>
            <person name="Jones I.B."/>
            <person name="McGettigan J.A."/>
            <person name="Micheletti S.J."/>
            <person name="Nasrallah M.E."/>
            <person name="Ortiz D."/>
            <person name="Piller C.R."/>
            <person name="Privatt S.R."/>
            <person name="Schneider S.L."/>
            <person name="Sharp S."/>
            <person name="Smith T.C."/>
            <person name="Stanton J.D."/>
            <person name="Ullery H.E."/>
            <person name="Wilson R.J."/>
            <person name="Serrano M.G."/>
            <person name="Buck G."/>
            <person name="Lee V."/>
            <person name="Wang Y."/>
            <person name="Carvalho R."/>
            <person name="Voegtly L."/>
            <person name="Shi R."/>
            <person name="Duckworth R."/>
            <person name="Johnson A."/>
            <person name="Loviza R."/>
            <person name="Walstead R."/>
            <person name="Shah Z."/>
            <person name="Kiflezghi M."/>
            <person name="Wade K."/>
            <person name="Ball S.L."/>
            <person name="Bradley K.W."/>
            <person name="Asai D.J."/>
            <person name="Bowman C.A."/>
            <person name="Russell D.A."/>
            <person name="Pope W.H."/>
            <person name="Jacobs-Sera D."/>
            <person name="Hendrix R.W."/>
            <person name="Hatfull G.F."/>
        </authorList>
    </citation>
    <scope>NUCLEOTIDE SEQUENCE [LARGE SCALE GENOMIC DNA]</scope>
    <source>
        <strain evidence="3 4">DSM 27648</strain>
    </source>
</reference>
<sequence>MTDGVNLRKHRTRAWAFAAIPFVLQFVLLDLALRGPNALLVEPRLVVNFVETIALWALVLGLATSRKRRAIFAVLAAVVLAVQISIFRYYHTPVDVQVVTSALHAWRDVKPVVVRALPAFVATTTALAVLEYGLLAASHRGFPQWFSSLSSLSSRCRLASWSLAALVLLTGFFGLPPRHATPDVRLAHALTALERGTEPAVASASAVALPPLLSERAVLPNVLFILTESVRAQDYLTAGAEATASETAAATPGRIDLPQMRAISSYTAVSLSAVLTGVSQEGPRDAVLHAPNLFDVAHAARARGDVRPTVAYYSAQSETVFETKDVRAAVDRFAPVEVWRGKDIADDAEYATEPLDADLVEHFVAHVGELARPSVVMLHLASTHAPYYVDERNAPFRPFGHVVTWSRMPELHNAYRDAIFAQDKAVARAVRAFVEHAGDAPWMVVFTSDHGEAFGEHGAIHHGQNLFDEQVHVPGWIAFGNGALTGEQAQALRDNAARFVTHLDVLPTVVDALGLWDNFGLAPSRSAMRGRSLLRPLAPAEARAPIPVTNCTGMFPCPLNTWGLYDDDHKLVARVFDGDWFCIALGGHEERSGERIVGPNESSDPACRRLRDASRTTFPLLPNGRPNRSPP</sequence>
<feature type="transmembrane region" description="Helical" evidence="1">
    <location>
        <begin position="158"/>
        <end position="175"/>
    </location>
</feature>
<dbReference type="Gene3D" id="3.40.720.10">
    <property type="entry name" value="Alkaline Phosphatase, subunit A"/>
    <property type="match status" value="1"/>
</dbReference>
<dbReference type="InterPro" id="IPR000917">
    <property type="entry name" value="Sulfatase_N"/>
</dbReference>
<gene>
    <name evidence="3" type="ORF">AKJ09_11276</name>
</gene>
<feature type="transmembrane region" description="Helical" evidence="1">
    <location>
        <begin position="12"/>
        <end position="33"/>
    </location>
</feature>
<feature type="transmembrane region" description="Helical" evidence="1">
    <location>
        <begin position="45"/>
        <end position="63"/>
    </location>
</feature>
<feature type="transmembrane region" description="Helical" evidence="1">
    <location>
        <begin position="116"/>
        <end position="137"/>
    </location>
</feature>
<keyword evidence="1" id="KW-0472">Membrane</keyword>
<evidence type="ECO:0000259" key="2">
    <source>
        <dbReference type="Pfam" id="PF00884"/>
    </source>
</evidence>
<protein>
    <submittedName>
        <fullName evidence="3">Putative hydrolase</fullName>
    </submittedName>
</protein>
<dbReference type="Proteomes" id="UP000064967">
    <property type="component" value="Chromosome"/>
</dbReference>
<dbReference type="PANTHER" id="PTHR30443:SF2">
    <property type="entry name" value="PHOSPHOETHANOLAMINE TRANSFERASE EPTC"/>
    <property type="match status" value="1"/>
</dbReference>
<keyword evidence="4" id="KW-1185">Reference proteome</keyword>
<keyword evidence="3" id="KW-0378">Hydrolase</keyword>
<evidence type="ECO:0000313" key="3">
    <source>
        <dbReference type="EMBL" id="AKV04613.1"/>
    </source>
</evidence>
<dbReference type="AlphaFoldDB" id="A0A0K1QFW2"/>
<dbReference type="GO" id="GO:0009244">
    <property type="term" value="P:lipopolysaccharide core region biosynthetic process"/>
    <property type="evidence" value="ECO:0007669"/>
    <property type="project" value="TreeGrafter"/>
</dbReference>
<dbReference type="GO" id="GO:0016776">
    <property type="term" value="F:phosphotransferase activity, phosphate group as acceptor"/>
    <property type="evidence" value="ECO:0007669"/>
    <property type="project" value="TreeGrafter"/>
</dbReference>
<keyword evidence="1" id="KW-1133">Transmembrane helix</keyword>
<proteinExistence type="predicted"/>